<organism evidence="1 2">
    <name type="scientific">Thermococcus gorgonarius</name>
    <dbReference type="NCBI Taxonomy" id="71997"/>
    <lineage>
        <taxon>Archaea</taxon>
        <taxon>Methanobacteriati</taxon>
        <taxon>Methanobacteriota</taxon>
        <taxon>Thermococci</taxon>
        <taxon>Thermococcales</taxon>
        <taxon>Thermococcaceae</taxon>
        <taxon>Thermococcus</taxon>
    </lineage>
</organism>
<dbReference type="Proteomes" id="UP000250134">
    <property type="component" value="Chromosome"/>
</dbReference>
<dbReference type="KEGG" id="tgg:A3K92_03575"/>
<reference evidence="1 2" key="1">
    <citation type="submission" date="2016-03" db="EMBL/GenBank/DDBJ databases">
        <title>Complete genome sequence of Thermococcus gorgonarius.</title>
        <authorList>
            <person name="Oger P.M."/>
        </authorList>
    </citation>
    <scope>NUCLEOTIDE SEQUENCE [LARGE SCALE GENOMIC DNA]</scope>
    <source>
        <strain evidence="1 2">W-12</strain>
    </source>
</reference>
<accession>A0A2Z2M585</accession>
<sequence>MDDNLISELISMAEEMTKRGDYLKAGELLIGAYAYKESGILMSLEKALSFLEMRFPEMRDILEPFKTGRKEDIRKSLEQLFEAMKG</sequence>
<dbReference type="EMBL" id="CP014855">
    <property type="protein sequence ID" value="ASJ00616.1"/>
    <property type="molecule type" value="Genomic_DNA"/>
</dbReference>
<name>A0A2Z2M585_THEGO</name>
<evidence type="ECO:0000313" key="2">
    <source>
        <dbReference type="Proteomes" id="UP000250134"/>
    </source>
</evidence>
<gene>
    <name evidence="1" type="ORF">A3K92_03575</name>
</gene>
<evidence type="ECO:0000313" key="1">
    <source>
        <dbReference type="EMBL" id="ASJ00616.1"/>
    </source>
</evidence>
<keyword evidence="2" id="KW-1185">Reference proteome</keyword>
<proteinExistence type="predicted"/>
<protein>
    <submittedName>
        <fullName evidence="1">Uncharacterized protein</fullName>
    </submittedName>
</protein>
<dbReference type="AlphaFoldDB" id="A0A2Z2M585"/>